<dbReference type="AlphaFoldDB" id="A0AAW1RZ36"/>
<keyword evidence="2" id="KW-1185">Reference proteome</keyword>
<dbReference type="EMBL" id="JALJOU010000017">
    <property type="protein sequence ID" value="KAK9839249.1"/>
    <property type="molecule type" value="Genomic_DNA"/>
</dbReference>
<evidence type="ECO:0000313" key="1">
    <source>
        <dbReference type="EMBL" id="KAK9839249.1"/>
    </source>
</evidence>
<reference evidence="1 2" key="1">
    <citation type="journal article" date="2024" name="Nat. Commun.">
        <title>Phylogenomics reveals the evolutionary origins of lichenization in chlorophyte algae.</title>
        <authorList>
            <person name="Puginier C."/>
            <person name="Libourel C."/>
            <person name="Otte J."/>
            <person name="Skaloud P."/>
            <person name="Haon M."/>
            <person name="Grisel S."/>
            <person name="Petersen M."/>
            <person name="Berrin J.G."/>
            <person name="Delaux P.M."/>
            <person name="Dal Grande F."/>
            <person name="Keller J."/>
        </authorList>
    </citation>
    <scope>NUCLEOTIDE SEQUENCE [LARGE SCALE GENOMIC DNA]</scope>
    <source>
        <strain evidence="1 2">SAG 245.80</strain>
    </source>
</reference>
<evidence type="ECO:0000313" key="2">
    <source>
        <dbReference type="Proteomes" id="UP001445335"/>
    </source>
</evidence>
<sequence length="227" mass="25093">MQGWQIAGKEVHAPLGNHHTSGGHRLQAPLTTLRGFDCSLAAPQSAPHKPPTVKFDLTGVWVKDTDASDAESYDRALDIMKLGRLQKITAARLIEGLEIRQSPYSLTVQFLTVVPFFKVTERFLFSRETTMQRRDLRGGEQRAQLRAAPDGLLASISWGEPYAGGVEETFTCPEAGVLHVTSTVSVGGQSETTLQVYRRSEAWKPKNKFTLGMFGLSAPPRDMWEGH</sequence>
<accession>A0AAW1RZ36</accession>
<name>A0AAW1RZ36_9CHLO</name>
<organism evidence="1 2">
    <name type="scientific">Elliptochloris bilobata</name>
    <dbReference type="NCBI Taxonomy" id="381761"/>
    <lineage>
        <taxon>Eukaryota</taxon>
        <taxon>Viridiplantae</taxon>
        <taxon>Chlorophyta</taxon>
        <taxon>core chlorophytes</taxon>
        <taxon>Trebouxiophyceae</taxon>
        <taxon>Trebouxiophyceae incertae sedis</taxon>
        <taxon>Elliptochloris clade</taxon>
        <taxon>Elliptochloris</taxon>
    </lineage>
</organism>
<protein>
    <submittedName>
        <fullName evidence="1">Uncharacterized protein</fullName>
    </submittedName>
</protein>
<proteinExistence type="predicted"/>
<dbReference type="Proteomes" id="UP001445335">
    <property type="component" value="Unassembled WGS sequence"/>
</dbReference>
<comment type="caution">
    <text evidence="1">The sequence shown here is derived from an EMBL/GenBank/DDBJ whole genome shotgun (WGS) entry which is preliminary data.</text>
</comment>
<gene>
    <name evidence="1" type="ORF">WJX81_004180</name>
</gene>